<dbReference type="InterPro" id="IPR003836">
    <property type="entry name" value="Glucokinase"/>
</dbReference>
<keyword evidence="1 4" id="KW-0808">Transferase</keyword>
<gene>
    <name evidence="4" type="ORF">Q4F19_11435</name>
</gene>
<protein>
    <submittedName>
        <fullName evidence="4">Glucokinase</fullName>
        <ecNumber evidence="4">2.7.1.2</ecNumber>
    </submittedName>
</protein>
<keyword evidence="5" id="KW-1185">Reference proteome</keyword>
<evidence type="ECO:0000256" key="2">
    <source>
        <dbReference type="ARBA" id="ARBA00022777"/>
    </source>
</evidence>
<dbReference type="Gene3D" id="3.40.367.20">
    <property type="match status" value="1"/>
</dbReference>
<dbReference type="InterPro" id="IPR050201">
    <property type="entry name" value="Bacterial_glucokinase"/>
</dbReference>
<keyword evidence="2" id="KW-0418">Kinase</keyword>
<organism evidence="4 5">
    <name type="scientific">Sphingomonas natans</name>
    <dbReference type="NCBI Taxonomy" id="3063330"/>
    <lineage>
        <taxon>Bacteria</taxon>
        <taxon>Pseudomonadati</taxon>
        <taxon>Pseudomonadota</taxon>
        <taxon>Alphaproteobacteria</taxon>
        <taxon>Sphingomonadales</taxon>
        <taxon>Sphingomonadaceae</taxon>
        <taxon>Sphingomonas</taxon>
    </lineage>
</organism>
<dbReference type="CDD" id="cd24008">
    <property type="entry name" value="ASKHA_NBD_GLK"/>
    <property type="match status" value="1"/>
</dbReference>
<accession>A0ABT8Y9I0</accession>
<dbReference type="InterPro" id="IPR043129">
    <property type="entry name" value="ATPase_NBD"/>
</dbReference>
<dbReference type="Gene3D" id="3.30.420.40">
    <property type="match status" value="1"/>
</dbReference>
<dbReference type="RefSeq" id="WP_303542649.1">
    <property type="nucleotide sequence ID" value="NZ_JAUOTP010000004.1"/>
</dbReference>
<dbReference type="GO" id="GO:0004340">
    <property type="term" value="F:glucokinase activity"/>
    <property type="evidence" value="ECO:0007669"/>
    <property type="project" value="UniProtKB-EC"/>
</dbReference>
<evidence type="ECO:0000313" key="5">
    <source>
        <dbReference type="Proteomes" id="UP001169764"/>
    </source>
</evidence>
<comment type="similarity">
    <text evidence="3">Belongs to the bacterial glucokinase family.</text>
</comment>
<comment type="caution">
    <text evidence="4">The sequence shown here is derived from an EMBL/GenBank/DDBJ whole genome shotgun (WGS) entry which is preliminary data.</text>
</comment>
<proteinExistence type="inferred from homology"/>
<dbReference type="PANTHER" id="PTHR47690:SF1">
    <property type="entry name" value="GLUCOKINASE"/>
    <property type="match status" value="1"/>
</dbReference>
<dbReference type="SUPFAM" id="SSF53067">
    <property type="entry name" value="Actin-like ATPase domain"/>
    <property type="match status" value="1"/>
</dbReference>
<reference evidence="4" key="1">
    <citation type="submission" date="2023-07" db="EMBL/GenBank/DDBJ databases">
        <authorList>
            <person name="Kim M."/>
        </authorList>
    </citation>
    <scope>NUCLEOTIDE SEQUENCE</scope>
    <source>
        <strain evidence="4">BIUV-7</strain>
    </source>
</reference>
<evidence type="ECO:0000256" key="1">
    <source>
        <dbReference type="ARBA" id="ARBA00022679"/>
    </source>
</evidence>
<name>A0ABT8Y9I0_9SPHN</name>
<dbReference type="EMBL" id="JAUOTP010000004">
    <property type="protein sequence ID" value="MDO6414994.1"/>
    <property type="molecule type" value="Genomic_DNA"/>
</dbReference>
<sequence length="323" mass="33919">MAESGPLGIVADIGGTNARFACALRRADGKVAIAHEQKYRTADYPSFEAAYRHYAASIDMQAAHGVFALAGPVGREEVKLTNSPWVLRPAGLAERLGLESARLINDFEAIATAVGAFGPEDFRRLDGGAFELPSDGVVSIVGPGSGLGVASIHFSGGQPRVVPCEGGHVGFAPADEVDIQMLRFLLGRYPRVSAERFVSGPGLVQIHIALANLENRAIVPPEQVSLWEAAQSGQDLHAFASMERWLMLLGTVAGDIALAQGAGAVVLAGGILPRIGDKLDTGLLLSRFRAKGRFETMMHAIPVAMINHPEPGLFGAATVLAAA</sequence>
<dbReference type="Proteomes" id="UP001169764">
    <property type="component" value="Unassembled WGS sequence"/>
</dbReference>
<evidence type="ECO:0000256" key="3">
    <source>
        <dbReference type="RuleBase" id="RU004046"/>
    </source>
</evidence>
<dbReference type="PANTHER" id="PTHR47690">
    <property type="entry name" value="GLUCOKINASE"/>
    <property type="match status" value="1"/>
</dbReference>
<dbReference type="EC" id="2.7.1.2" evidence="4"/>
<dbReference type="Pfam" id="PF02685">
    <property type="entry name" value="Glucokinase"/>
    <property type="match status" value="1"/>
</dbReference>
<evidence type="ECO:0000313" key="4">
    <source>
        <dbReference type="EMBL" id="MDO6414994.1"/>
    </source>
</evidence>